<feature type="transmembrane region" description="Helical" evidence="6">
    <location>
        <begin position="754"/>
        <end position="778"/>
    </location>
</feature>
<dbReference type="OrthoDB" id="5933722at2"/>
<feature type="transmembrane region" description="Helical" evidence="6">
    <location>
        <begin position="459"/>
        <end position="481"/>
    </location>
</feature>
<protein>
    <submittedName>
        <fullName evidence="9">Putative ABC transport system permease protein</fullName>
    </submittedName>
</protein>
<dbReference type="Pfam" id="PF02687">
    <property type="entry name" value="FtsX"/>
    <property type="match status" value="2"/>
</dbReference>
<evidence type="ECO:0000259" key="8">
    <source>
        <dbReference type="Pfam" id="PF12704"/>
    </source>
</evidence>
<evidence type="ECO:0000313" key="9">
    <source>
        <dbReference type="EMBL" id="SEW26744.1"/>
    </source>
</evidence>
<sequence length="878" mass="99406">MSEVRPPRLFTKFFKWYCKAPLQESILGDLEEAFYTEVESKGQLIARWKYIWTILRFIRPGIVRSLEGTQKLNNYGMIKNNIKIGMRSILRNKVFSILNVTGLSVGLASCLLILIYVKNELSYDTFNANYDRTYRVIQHFGGRGSDLKNEILPTSEYQVWGNAPIAPALQEYYPQIESVFRFTSQFNWLVEYKGNRYQEKDVVFGDSTFYKVFSWDWLAGDAETALVRPSTIILTKKLAEKYFGNENPIGESLLMDGDELFEVTGVFEIPANSHFQVDAIISMSTFKGYRPEIFDAWGYVDFYTYFTLNEQANIHDLGEQIPDFLTKYYDTEYGYTFQFEALKDAYLNSDAGRQPGPVGSKNNIYLFISVAVFILLIACINFVNISTARSIDRAKEVAVRKTLGSRRSPLISQFLIESVLITFFAALVAVLMVSLGHGYLELFIGKQLSVDWLFSPVSLLIGLLLVLLLGVLAGLYPAFILSNYRPLQVLRGSFKNSSKGIWLRKTLVVLQFALSIMLLAGTAIVYQQLNYIRDYDKGFESEQILVIDYGGDYKVKRNIDFIKAELLKHSAVESVSVSRATPGDFFPNAGTTIETPNGEMLAKSPAIYEIDEDFIPTYDMHMVAGRNFSKSFPTDTTKALLVNEATAKLYGYSNPEDIVGKNFSQWGREGKVIGVVEDFNYVSLHSEVEPLALRYSIWWSTEKFSVKLKSTDLGSTLGELEAIWKEAVPSYPFNTYFNDMSFDNQYEADERFGIIFYSFSILAVFVACLGLFGLTIYTTNQRAKEIGIRKVLGASVQRIVTTLSFDFIKLYCIALLLAIPVAYWIMSTWLASFAYQTSIGWQVFGFAASITLAVSLLTMSFKTIGAAMSNPTKILKDE</sequence>
<keyword evidence="2" id="KW-1003">Cell membrane</keyword>
<feature type="transmembrane region" description="Helical" evidence="6">
    <location>
        <begin position="94"/>
        <end position="117"/>
    </location>
</feature>
<dbReference type="InterPro" id="IPR025857">
    <property type="entry name" value="MacB_PCD"/>
</dbReference>
<dbReference type="InterPro" id="IPR047699">
    <property type="entry name" value="Permease_put_prefix"/>
</dbReference>
<dbReference type="NCBIfam" id="NF038404">
    <property type="entry name" value="perm_prefix_2"/>
    <property type="match status" value="1"/>
</dbReference>
<evidence type="ECO:0000256" key="6">
    <source>
        <dbReference type="SAM" id="Phobius"/>
    </source>
</evidence>
<feature type="transmembrane region" description="Helical" evidence="6">
    <location>
        <begin position="838"/>
        <end position="859"/>
    </location>
</feature>
<evidence type="ECO:0000256" key="2">
    <source>
        <dbReference type="ARBA" id="ARBA00022475"/>
    </source>
</evidence>
<dbReference type="EMBL" id="FOIR01000002">
    <property type="protein sequence ID" value="SEW26744.1"/>
    <property type="molecule type" value="Genomic_DNA"/>
</dbReference>
<dbReference type="GeneID" id="99987065"/>
<keyword evidence="5 6" id="KW-0472">Membrane</keyword>
<dbReference type="RefSeq" id="WP_090258786.1">
    <property type="nucleotide sequence ID" value="NZ_FOIR01000002.1"/>
</dbReference>
<feature type="domain" description="MacB-like periplasmic core" evidence="8">
    <location>
        <begin position="96"/>
        <end position="321"/>
    </location>
</feature>
<feature type="domain" description="ABC3 transporter permease C-terminal" evidence="7">
    <location>
        <begin position="758"/>
        <end position="859"/>
    </location>
</feature>
<evidence type="ECO:0000259" key="7">
    <source>
        <dbReference type="Pfam" id="PF02687"/>
    </source>
</evidence>
<keyword evidence="3 6" id="KW-0812">Transmembrane</keyword>
<dbReference type="AlphaFoldDB" id="A0A1I0QI19"/>
<gene>
    <name evidence="9" type="ORF">SAMN05216290_2363</name>
</gene>
<dbReference type="STRING" id="1267423.SAMN05216290_2363"/>
<organism evidence="9 10">
    <name type="scientific">Roseivirga pacifica</name>
    <dbReference type="NCBI Taxonomy" id="1267423"/>
    <lineage>
        <taxon>Bacteria</taxon>
        <taxon>Pseudomonadati</taxon>
        <taxon>Bacteroidota</taxon>
        <taxon>Cytophagia</taxon>
        <taxon>Cytophagales</taxon>
        <taxon>Roseivirgaceae</taxon>
        <taxon>Roseivirga</taxon>
    </lineage>
</organism>
<dbReference type="InterPro" id="IPR050250">
    <property type="entry name" value="Macrolide_Exporter_MacB"/>
</dbReference>
<evidence type="ECO:0000256" key="5">
    <source>
        <dbReference type="ARBA" id="ARBA00023136"/>
    </source>
</evidence>
<comment type="subcellular location">
    <subcellularLocation>
        <location evidence="1">Cell membrane</location>
        <topology evidence="1">Multi-pass membrane protein</topology>
    </subcellularLocation>
</comment>
<evidence type="ECO:0000256" key="4">
    <source>
        <dbReference type="ARBA" id="ARBA00022989"/>
    </source>
</evidence>
<name>A0A1I0QI19_9BACT</name>
<evidence type="ECO:0000256" key="3">
    <source>
        <dbReference type="ARBA" id="ARBA00022692"/>
    </source>
</evidence>
<dbReference type="PANTHER" id="PTHR30572:SF18">
    <property type="entry name" value="ABC-TYPE MACROLIDE FAMILY EXPORT SYSTEM PERMEASE COMPONENT 2"/>
    <property type="match status" value="1"/>
</dbReference>
<feature type="transmembrane region" description="Helical" evidence="6">
    <location>
        <begin position="799"/>
        <end position="826"/>
    </location>
</feature>
<feature type="transmembrane region" description="Helical" evidence="6">
    <location>
        <begin position="414"/>
        <end position="439"/>
    </location>
</feature>
<proteinExistence type="predicted"/>
<keyword evidence="10" id="KW-1185">Reference proteome</keyword>
<evidence type="ECO:0000256" key="1">
    <source>
        <dbReference type="ARBA" id="ARBA00004651"/>
    </source>
</evidence>
<accession>A0A1I0QI19</accession>
<dbReference type="GO" id="GO:0005886">
    <property type="term" value="C:plasma membrane"/>
    <property type="evidence" value="ECO:0007669"/>
    <property type="project" value="UniProtKB-SubCell"/>
</dbReference>
<dbReference type="Proteomes" id="UP000199437">
    <property type="component" value="Unassembled WGS sequence"/>
</dbReference>
<dbReference type="GO" id="GO:0022857">
    <property type="term" value="F:transmembrane transporter activity"/>
    <property type="evidence" value="ECO:0007669"/>
    <property type="project" value="TreeGrafter"/>
</dbReference>
<reference evidence="10" key="1">
    <citation type="submission" date="2016-10" db="EMBL/GenBank/DDBJ databases">
        <authorList>
            <person name="Varghese N."/>
            <person name="Submissions S."/>
        </authorList>
    </citation>
    <scope>NUCLEOTIDE SEQUENCE [LARGE SCALE GENOMIC DNA]</scope>
    <source>
        <strain evidence="10">CGMCC 1.12402</strain>
    </source>
</reference>
<feature type="transmembrane region" description="Helical" evidence="6">
    <location>
        <begin position="502"/>
        <end position="526"/>
    </location>
</feature>
<evidence type="ECO:0000313" key="10">
    <source>
        <dbReference type="Proteomes" id="UP000199437"/>
    </source>
</evidence>
<dbReference type="PANTHER" id="PTHR30572">
    <property type="entry name" value="MEMBRANE COMPONENT OF TRANSPORTER-RELATED"/>
    <property type="match status" value="1"/>
</dbReference>
<feature type="transmembrane region" description="Helical" evidence="6">
    <location>
        <begin position="364"/>
        <end position="385"/>
    </location>
</feature>
<dbReference type="InterPro" id="IPR003838">
    <property type="entry name" value="ABC3_permease_C"/>
</dbReference>
<feature type="domain" description="ABC3 transporter permease C-terminal" evidence="7">
    <location>
        <begin position="369"/>
        <end position="484"/>
    </location>
</feature>
<dbReference type="Pfam" id="PF12704">
    <property type="entry name" value="MacB_PCD"/>
    <property type="match status" value="1"/>
</dbReference>
<keyword evidence="4 6" id="KW-1133">Transmembrane helix</keyword>